<feature type="signal peptide" evidence="2">
    <location>
        <begin position="1"/>
        <end position="19"/>
    </location>
</feature>
<proteinExistence type="predicted"/>
<evidence type="ECO:0000256" key="2">
    <source>
        <dbReference type="SAM" id="SignalP"/>
    </source>
</evidence>
<evidence type="ECO:0000313" key="4">
    <source>
        <dbReference type="Proteomes" id="UP001230268"/>
    </source>
</evidence>
<gene>
    <name evidence="3" type="ORF">BgAZ_301240</name>
</gene>
<organism evidence="3 4">
    <name type="scientific">Babesia gibsoni</name>
    <dbReference type="NCBI Taxonomy" id="33632"/>
    <lineage>
        <taxon>Eukaryota</taxon>
        <taxon>Sar</taxon>
        <taxon>Alveolata</taxon>
        <taxon>Apicomplexa</taxon>
        <taxon>Aconoidasida</taxon>
        <taxon>Piroplasmida</taxon>
        <taxon>Babesiidae</taxon>
        <taxon>Babesia</taxon>
    </lineage>
</organism>
<keyword evidence="1" id="KW-0472">Membrane</keyword>
<keyword evidence="1" id="KW-1133">Transmembrane helix</keyword>
<comment type="caution">
    <text evidence="3">The sequence shown here is derived from an EMBL/GenBank/DDBJ whole genome shotgun (WGS) entry which is preliminary data.</text>
</comment>
<keyword evidence="1" id="KW-0812">Transmembrane</keyword>
<dbReference type="EMBL" id="JAVEPI010000003">
    <property type="protein sequence ID" value="KAK1442606.1"/>
    <property type="molecule type" value="Genomic_DNA"/>
</dbReference>
<evidence type="ECO:0000256" key="1">
    <source>
        <dbReference type="SAM" id="Phobius"/>
    </source>
</evidence>
<dbReference type="Proteomes" id="UP001230268">
    <property type="component" value="Unassembled WGS sequence"/>
</dbReference>
<keyword evidence="4" id="KW-1185">Reference proteome</keyword>
<accession>A0AAD8PDT4</accession>
<feature type="transmembrane region" description="Helical" evidence="1">
    <location>
        <begin position="286"/>
        <end position="304"/>
    </location>
</feature>
<dbReference type="AlphaFoldDB" id="A0AAD8PDT4"/>
<protein>
    <submittedName>
        <fullName evidence="3">Uncharacterized protein</fullName>
    </submittedName>
</protein>
<reference evidence="3" key="1">
    <citation type="submission" date="2023-08" db="EMBL/GenBank/DDBJ databases">
        <title>Draft sequence of the Babesia gibsoni genome.</title>
        <authorList>
            <person name="Yamagishi J.Y."/>
            <person name="Xuan X.X."/>
        </authorList>
    </citation>
    <scope>NUCLEOTIDE SEQUENCE</scope>
    <source>
        <strain evidence="3">Azabu</strain>
    </source>
</reference>
<feature type="chain" id="PRO_5042186069" evidence="2">
    <location>
        <begin position="20"/>
        <end position="325"/>
    </location>
</feature>
<evidence type="ECO:0000313" key="3">
    <source>
        <dbReference type="EMBL" id="KAK1442606.1"/>
    </source>
</evidence>
<name>A0AAD8PDT4_BABGI</name>
<sequence>MEVIGFVSALLLMIHNTACYTPSNYGHANFTDVLSTNQPLQHGVPPAGVAGHTDSHMPPVMPQHVPSTSSANYGAAQQQNSSVPFPLSLFYGSGGTPAADTQAVTDVIKVPMVQVSSVRGSNFPGNATGEGQDSTKTANDDKDVVVMHFMSVGVVLPSRSHVKGAKLVLKKTGTGEDFGMTCPTKKVKVSLANPYSGGNGKLPQTIGNGVYADATSELVEFDMTGLFVSAGTSINPVDFKLILEADKNCYFTFSGDPNDITATVAVVKDGYTPELNAQKKGITEGLMTPAIVIALVGISGLFYMSRSKQTDYTYFQNQGEFVPGP</sequence>
<keyword evidence="2" id="KW-0732">Signal</keyword>